<proteinExistence type="predicted"/>
<dbReference type="InterPro" id="IPR004210">
    <property type="entry name" value="BESS_motif"/>
</dbReference>
<dbReference type="InterPro" id="IPR006578">
    <property type="entry name" value="MADF-dom"/>
</dbReference>
<dbReference type="PROSITE" id="PS51031">
    <property type="entry name" value="BESS"/>
    <property type="match status" value="1"/>
</dbReference>
<dbReference type="InterPro" id="IPR009057">
    <property type="entry name" value="Homeodomain-like_sf"/>
</dbReference>
<dbReference type="GO" id="GO:0006357">
    <property type="term" value="P:regulation of transcription by RNA polymerase II"/>
    <property type="evidence" value="ECO:0007669"/>
    <property type="project" value="TreeGrafter"/>
</dbReference>
<keyword evidence="7" id="KW-1185">Reference proteome</keyword>
<evidence type="ECO:0000259" key="3">
    <source>
        <dbReference type="PROSITE" id="PS50090"/>
    </source>
</evidence>
<dbReference type="Gene3D" id="1.10.10.60">
    <property type="entry name" value="Homeodomain-like"/>
    <property type="match status" value="1"/>
</dbReference>
<dbReference type="PANTHER" id="PTHR12243">
    <property type="entry name" value="MADF DOMAIN TRANSCRIPTION FACTOR"/>
    <property type="match status" value="1"/>
</dbReference>
<organism evidence="6 7">
    <name type="scientific">Macrosiphum euphorbiae</name>
    <name type="common">potato aphid</name>
    <dbReference type="NCBI Taxonomy" id="13131"/>
    <lineage>
        <taxon>Eukaryota</taxon>
        <taxon>Metazoa</taxon>
        <taxon>Ecdysozoa</taxon>
        <taxon>Arthropoda</taxon>
        <taxon>Hexapoda</taxon>
        <taxon>Insecta</taxon>
        <taxon>Pterygota</taxon>
        <taxon>Neoptera</taxon>
        <taxon>Paraneoptera</taxon>
        <taxon>Hemiptera</taxon>
        <taxon>Sternorrhyncha</taxon>
        <taxon>Aphidomorpha</taxon>
        <taxon>Aphidoidea</taxon>
        <taxon>Aphididae</taxon>
        <taxon>Macrosiphini</taxon>
        <taxon>Macrosiphum</taxon>
    </lineage>
</organism>
<comment type="subcellular location">
    <subcellularLocation>
        <location evidence="1 2">Nucleus</location>
    </subcellularLocation>
</comment>
<dbReference type="SUPFAM" id="SSF46689">
    <property type="entry name" value="Homeodomain-like"/>
    <property type="match status" value="1"/>
</dbReference>
<dbReference type="InterPro" id="IPR039353">
    <property type="entry name" value="TF_Adf1"/>
</dbReference>
<evidence type="ECO:0008006" key="8">
    <source>
        <dbReference type="Google" id="ProtNLM"/>
    </source>
</evidence>
<dbReference type="PROSITE" id="PS51029">
    <property type="entry name" value="MADF"/>
    <property type="match status" value="1"/>
</dbReference>
<reference evidence="6 7" key="1">
    <citation type="submission" date="2023-01" db="EMBL/GenBank/DDBJ databases">
        <authorList>
            <person name="Whitehead M."/>
        </authorList>
    </citation>
    <scope>NUCLEOTIDE SEQUENCE [LARGE SCALE GENOMIC DNA]</scope>
</reference>
<feature type="domain" description="MADF" evidence="4">
    <location>
        <begin position="14"/>
        <end position="104"/>
    </location>
</feature>
<dbReference type="PANTHER" id="PTHR12243:SF60">
    <property type="entry name" value="SI:CH211-15D5.12-RELATED"/>
    <property type="match status" value="1"/>
</dbReference>
<accession>A0AAV0VVX6</accession>
<dbReference type="Pfam" id="PF10545">
    <property type="entry name" value="MADF_DNA_bdg"/>
    <property type="match status" value="1"/>
</dbReference>
<dbReference type="SMART" id="SM00717">
    <property type="entry name" value="SANT"/>
    <property type="match status" value="1"/>
</dbReference>
<dbReference type="SMART" id="SM00595">
    <property type="entry name" value="MADF"/>
    <property type="match status" value="1"/>
</dbReference>
<dbReference type="GO" id="GO:0005634">
    <property type="term" value="C:nucleus"/>
    <property type="evidence" value="ECO:0007669"/>
    <property type="project" value="UniProtKB-SubCell"/>
</dbReference>
<dbReference type="PROSITE" id="PS50090">
    <property type="entry name" value="MYB_LIKE"/>
    <property type="match status" value="1"/>
</dbReference>
<evidence type="ECO:0000313" key="7">
    <source>
        <dbReference type="Proteomes" id="UP001160148"/>
    </source>
</evidence>
<dbReference type="Pfam" id="PF02944">
    <property type="entry name" value="BESS"/>
    <property type="match status" value="1"/>
</dbReference>
<name>A0AAV0VVX6_9HEMI</name>
<keyword evidence="2" id="KW-0539">Nucleus</keyword>
<sequence>MSLKMSFTLEEDILLAEYVSKHPCLYDSKNAEYKDQQIRDNVWKEISNILKKSVDDCKKRWKNMKDTYNKNKRNKKLGTGSFLKNKPTKWALAGTLSFMDVCSYEQVGMTNFKNEMNNSEEEDTLIQAVEDENNSNYVNNCSCISTTEPTMEQPELENILETEKIKLFKEKRPTKKIKRVNEELVSVFNKSCDERQNILNTINKDEKDEDPTDAFFKTMAITVKSFPQHLKIKAKKEVFNLITDLEIESYNSTSTSK</sequence>
<evidence type="ECO:0000256" key="2">
    <source>
        <dbReference type="PROSITE-ProRule" id="PRU00371"/>
    </source>
</evidence>
<comment type="caution">
    <text evidence="6">The sequence shown here is derived from an EMBL/GenBank/DDBJ whole genome shotgun (WGS) entry which is preliminary data.</text>
</comment>
<dbReference type="CDD" id="cd00167">
    <property type="entry name" value="SANT"/>
    <property type="match status" value="1"/>
</dbReference>
<dbReference type="InterPro" id="IPR001005">
    <property type="entry name" value="SANT/Myb"/>
</dbReference>
<evidence type="ECO:0000259" key="4">
    <source>
        <dbReference type="PROSITE" id="PS51029"/>
    </source>
</evidence>
<dbReference type="EMBL" id="CARXXK010000001">
    <property type="protein sequence ID" value="CAI6347042.1"/>
    <property type="molecule type" value="Genomic_DNA"/>
</dbReference>
<dbReference type="GO" id="GO:0005667">
    <property type="term" value="C:transcription regulator complex"/>
    <property type="evidence" value="ECO:0007669"/>
    <property type="project" value="TreeGrafter"/>
</dbReference>
<feature type="domain" description="Myb-like" evidence="3">
    <location>
        <begin position="4"/>
        <end position="65"/>
    </location>
</feature>
<evidence type="ECO:0000313" key="6">
    <source>
        <dbReference type="EMBL" id="CAI6347042.1"/>
    </source>
</evidence>
<gene>
    <name evidence="6" type="ORF">MEUPH1_LOCUS3873</name>
</gene>
<evidence type="ECO:0000256" key="1">
    <source>
        <dbReference type="ARBA" id="ARBA00004123"/>
    </source>
</evidence>
<feature type="domain" description="BESS" evidence="5">
    <location>
        <begin position="209"/>
        <end position="248"/>
    </location>
</feature>
<dbReference type="Proteomes" id="UP001160148">
    <property type="component" value="Unassembled WGS sequence"/>
</dbReference>
<protein>
    <recommendedName>
        <fullName evidence="8">Transcription factor Adf-1</fullName>
    </recommendedName>
</protein>
<dbReference type="GO" id="GO:0003677">
    <property type="term" value="F:DNA binding"/>
    <property type="evidence" value="ECO:0007669"/>
    <property type="project" value="InterPro"/>
</dbReference>
<evidence type="ECO:0000259" key="5">
    <source>
        <dbReference type="PROSITE" id="PS51031"/>
    </source>
</evidence>
<dbReference type="AlphaFoldDB" id="A0AAV0VVX6"/>